<evidence type="ECO:0000313" key="3">
    <source>
        <dbReference type="Proteomes" id="UP000599009"/>
    </source>
</evidence>
<accession>A0ABQ2E9X3</accession>
<proteinExistence type="predicted"/>
<evidence type="ECO:0000313" key="2">
    <source>
        <dbReference type="EMBL" id="GGJ99198.1"/>
    </source>
</evidence>
<keyword evidence="3" id="KW-1185">Reference proteome</keyword>
<organism evidence="2 3">
    <name type="scientific">Luteimonas terricola</name>
    <dbReference type="NCBI Taxonomy" id="645597"/>
    <lineage>
        <taxon>Bacteria</taxon>
        <taxon>Pseudomonadati</taxon>
        <taxon>Pseudomonadota</taxon>
        <taxon>Gammaproteobacteria</taxon>
        <taxon>Lysobacterales</taxon>
        <taxon>Lysobacteraceae</taxon>
        <taxon>Luteimonas</taxon>
    </lineage>
</organism>
<dbReference type="Proteomes" id="UP000599009">
    <property type="component" value="Unassembled WGS sequence"/>
</dbReference>
<comment type="caution">
    <text evidence="2">The sequence shown here is derived from an EMBL/GenBank/DDBJ whole genome shotgun (WGS) entry which is preliminary data.</text>
</comment>
<sequence>MINAALTTALALVLAACGQSPEPTASAEDAAAIPPATTAAAGTEYIAGTGDATAPAEPATDEVATTPGSDAEDTQYFDFSGDALARIRADARPATPDLRDAARRIVDATGEERGCGTHPEGERLFMLDLDGEPGEEALLLYTMEGCENVANYYDRNGYVLRQVEGDWQQVGDFSLGTRLVGPAHISSITDGRLVVTPEDDSMAQAAEVVIAP</sequence>
<evidence type="ECO:0000256" key="1">
    <source>
        <dbReference type="SAM" id="MobiDB-lite"/>
    </source>
</evidence>
<feature type="region of interest" description="Disordered" evidence="1">
    <location>
        <begin position="49"/>
        <end position="75"/>
    </location>
</feature>
<gene>
    <name evidence="2" type="ORF">GCM10011394_05400</name>
</gene>
<protein>
    <submittedName>
        <fullName evidence="2">Uncharacterized protein</fullName>
    </submittedName>
</protein>
<dbReference type="EMBL" id="BMME01000001">
    <property type="protein sequence ID" value="GGJ99198.1"/>
    <property type="molecule type" value="Genomic_DNA"/>
</dbReference>
<reference evidence="3" key="1">
    <citation type="journal article" date="2019" name="Int. J. Syst. Evol. Microbiol.">
        <title>The Global Catalogue of Microorganisms (GCM) 10K type strain sequencing project: providing services to taxonomists for standard genome sequencing and annotation.</title>
        <authorList>
            <consortium name="The Broad Institute Genomics Platform"/>
            <consortium name="The Broad Institute Genome Sequencing Center for Infectious Disease"/>
            <person name="Wu L."/>
            <person name="Ma J."/>
        </authorList>
    </citation>
    <scope>NUCLEOTIDE SEQUENCE [LARGE SCALE GENOMIC DNA]</scope>
    <source>
        <strain evidence="3">CGMCC 1.8985</strain>
    </source>
</reference>
<dbReference type="RefSeq" id="WP_132985544.1">
    <property type="nucleotide sequence ID" value="NZ_BMME01000001.1"/>
</dbReference>
<name>A0ABQ2E9X3_9GAMM</name>